<accession>F0WY42</accession>
<dbReference type="EMBL" id="FR824415">
    <property type="protein sequence ID" value="CCA26392.1"/>
    <property type="molecule type" value="Genomic_DNA"/>
</dbReference>
<gene>
    <name evidence="1" type="primary">AlNc14C370G11089</name>
    <name evidence="1" type="ORF">ALNC14_125360</name>
</gene>
<reference evidence="1" key="1">
    <citation type="journal article" date="2011" name="PLoS Biol.">
        <title>Gene gain and loss during evolution of obligate parasitism in the white rust pathogen of Arabidopsis thaliana.</title>
        <authorList>
            <person name="Kemen E."/>
            <person name="Gardiner A."/>
            <person name="Schultz-Larsen T."/>
            <person name="Kemen A.C."/>
            <person name="Balmuth A.L."/>
            <person name="Robert-Seilaniantz A."/>
            <person name="Bailey K."/>
            <person name="Holub E."/>
            <person name="Studholme D.J."/>
            <person name="Maclean D."/>
            <person name="Jones J.D."/>
        </authorList>
    </citation>
    <scope>NUCLEOTIDE SEQUENCE</scope>
</reference>
<sequence length="93" mass="10651">MAFEDLITSFPMHLKTPSIASLPVQEDLISSLKAFGQVIYTLPKKIDCLNSPYVHRFHLFSTTNLNAKRLPLVLELYSFVQNDDLIRIKSDEI</sequence>
<evidence type="ECO:0000313" key="1">
    <source>
        <dbReference type="EMBL" id="CCA26392.1"/>
    </source>
</evidence>
<dbReference type="AlphaFoldDB" id="F0WY42"/>
<protein>
    <submittedName>
        <fullName evidence="1">AlNc14C370G11089 protein</fullName>
    </submittedName>
</protein>
<reference evidence="1" key="2">
    <citation type="submission" date="2011-02" db="EMBL/GenBank/DDBJ databases">
        <authorList>
            <person name="MacLean D."/>
        </authorList>
    </citation>
    <scope>NUCLEOTIDE SEQUENCE</scope>
</reference>
<proteinExistence type="predicted"/>
<organism evidence="1">
    <name type="scientific">Albugo laibachii Nc14</name>
    <dbReference type="NCBI Taxonomy" id="890382"/>
    <lineage>
        <taxon>Eukaryota</taxon>
        <taxon>Sar</taxon>
        <taxon>Stramenopiles</taxon>
        <taxon>Oomycota</taxon>
        <taxon>Peronosporomycetes</taxon>
        <taxon>Albuginales</taxon>
        <taxon>Albuginaceae</taxon>
        <taxon>Albugo</taxon>
    </lineage>
</organism>
<dbReference type="HOGENOM" id="CLU_2547310_0_0_1"/>
<name>F0WY42_9STRA</name>